<sequence length="122" mass="13277">MALRDLLGRTSRQRSGDAAEDQALAYLQRQGLTLVERNFRCKGGEIDLILREGATVVFVEVRARASAAYGGAAASITPAKQRRLLLAAQVWLQGQPGLPPCRFDVIALEGGQMQWLRNAITA</sequence>
<evidence type="ECO:0000313" key="4">
    <source>
        <dbReference type="Proteomes" id="UP000248631"/>
    </source>
</evidence>
<comment type="similarity">
    <text evidence="1 2">Belongs to the UPF0102 family.</text>
</comment>
<accession>A0ABX9BW91</accession>
<dbReference type="EMBL" id="JUGD01000030">
    <property type="protein sequence ID" value="RAM62049.1"/>
    <property type="molecule type" value="Genomic_DNA"/>
</dbReference>
<gene>
    <name evidence="3" type="ORF">RB24_22610</name>
</gene>
<keyword evidence="4" id="KW-1185">Reference proteome</keyword>
<dbReference type="InterPro" id="IPR011335">
    <property type="entry name" value="Restrct_endonuc-II-like"/>
</dbReference>
<dbReference type="NCBIfam" id="NF009154">
    <property type="entry name" value="PRK12497.3-3"/>
    <property type="match status" value="1"/>
</dbReference>
<comment type="caution">
    <text evidence="3">The sequence shown here is derived from an EMBL/GenBank/DDBJ whole genome shotgun (WGS) entry which is preliminary data.</text>
</comment>
<organism evidence="3 4">
    <name type="scientific">Herbaspirillum rubrisubalbicans</name>
    <dbReference type="NCBI Taxonomy" id="80842"/>
    <lineage>
        <taxon>Bacteria</taxon>
        <taxon>Pseudomonadati</taxon>
        <taxon>Pseudomonadota</taxon>
        <taxon>Betaproteobacteria</taxon>
        <taxon>Burkholderiales</taxon>
        <taxon>Oxalobacteraceae</taxon>
        <taxon>Herbaspirillum</taxon>
    </lineage>
</organism>
<dbReference type="NCBIfam" id="TIGR00252">
    <property type="entry name" value="YraN family protein"/>
    <property type="match status" value="1"/>
</dbReference>
<dbReference type="Pfam" id="PF02021">
    <property type="entry name" value="UPF0102"/>
    <property type="match status" value="1"/>
</dbReference>
<dbReference type="SUPFAM" id="SSF52980">
    <property type="entry name" value="Restriction endonuclease-like"/>
    <property type="match status" value="1"/>
</dbReference>
<dbReference type="RefSeq" id="WP_044531586.1">
    <property type="nucleotide sequence ID" value="NZ_JALJXK010000001.1"/>
</dbReference>
<dbReference type="Gene3D" id="3.40.1350.10">
    <property type="match status" value="1"/>
</dbReference>
<protein>
    <recommendedName>
        <fullName evidence="2">UPF0102 protein RB24_22610</fullName>
    </recommendedName>
</protein>
<evidence type="ECO:0000313" key="3">
    <source>
        <dbReference type="EMBL" id="RAM62049.1"/>
    </source>
</evidence>
<evidence type="ECO:0000256" key="2">
    <source>
        <dbReference type="HAMAP-Rule" id="MF_00048"/>
    </source>
</evidence>
<name>A0ABX9BW91_9BURK</name>
<dbReference type="InterPro" id="IPR011856">
    <property type="entry name" value="tRNA_endonuc-like_dom_sf"/>
</dbReference>
<dbReference type="PANTHER" id="PTHR34039:SF1">
    <property type="entry name" value="UPF0102 PROTEIN YRAN"/>
    <property type="match status" value="1"/>
</dbReference>
<dbReference type="HAMAP" id="MF_00048">
    <property type="entry name" value="UPF0102"/>
    <property type="match status" value="1"/>
</dbReference>
<reference evidence="3 4" key="1">
    <citation type="submission" date="2014-12" db="EMBL/GenBank/DDBJ databases">
        <title>Complete genome sequence of Herbaspirillum rubrisubalbicans Os38.</title>
        <authorList>
            <person name="Chen M."/>
            <person name="An Q."/>
        </authorList>
    </citation>
    <scope>NUCLEOTIDE SEQUENCE [LARGE SCALE GENOMIC DNA]</scope>
    <source>
        <strain evidence="3 4">Os38</strain>
    </source>
</reference>
<evidence type="ECO:0000256" key="1">
    <source>
        <dbReference type="ARBA" id="ARBA00006738"/>
    </source>
</evidence>
<dbReference type="PANTHER" id="PTHR34039">
    <property type="entry name" value="UPF0102 PROTEIN YRAN"/>
    <property type="match status" value="1"/>
</dbReference>
<dbReference type="NCBIfam" id="NF009150">
    <property type="entry name" value="PRK12497.1-3"/>
    <property type="match status" value="1"/>
</dbReference>
<dbReference type="InterPro" id="IPR003509">
    <property type="entry name" value="UPF0102_YraN-like"/>
</dbReference>
<proteinExistence type="inferred from homology"/>
<dbReference type="Proteomes" id="UP000248631">
    <property type="component" value="Unassembled WGS sequence"/>
</dbReference>